<feature type="region of interest" description="Disordered" evidence="4">
    <location>
        <begin position="361"/>
        <end position="447"/>
    </location>
</feature>
<dbReference type="OrthoDB" id="1936656at2759"/>
<feature type="region of interest" description="Disordered" evidence="4">
    <location>
        <begin position="653"/>
        <end position="673"/>
    </location>
</feature>
<feature type="compositionally biased region" description="Basic and acidic residues" evidence="4">
    <location>
        <begin position="481"/>
        <end position="531"/>
    </location>
</feature>
<dbReference type="Proteomes" id="UP000822688">
    <property type="component" value="Chromosome 6"/>
</dbReference>
<dbReference type="InterPro" id="IPR031307">
    <property type="entry name" value="Ninja_fam"/>
</dbReference>
<feature type="compositionally biased region" description="Low complexity" evidence="4">
    <location>
        <begin position="935"/>
        <end position="945"/>
    </location>
</feature>
<feature type="compositionally biased region" description="Polar residues" evidence="4">
    <location>
        <begin position="141"/>
        <end position="152"/>
    </location>
</feature>
<feature type="region of interest" description="Disordered" evidence="4">
    <location>
        <begin position="592"/>
        <end position="639"/>
    </location>
</feature>
<organism evidence="6 7">
    <name type="scientific">Ceratodon purpureus</name>
    <name type="common">Fire moss</name>
    <name type="synonym">Dicranum purpureum</name>
    <dbReference type="NCBI Taxonomy" id="3225"/>
    <lineage>
        <taxon>Eukaryota</taxon>
        <taxon>Viridiplantae</taxon>
        <taxon>Streptophyta</taxon>
        <taxon>Embryophyta</taxon>
        <taxon>Bryophyta</taxon>
        <taxon>Bryophytina</taxon>
        <taxon>Bryopsida</taxon>
        <taxon>Dicranidae</taxon>
        <taxon>Pseudoditrichales</taxon>
        <taxon>Ditrichaceae</taxon>
        <taxon>Ceratodon</taxon>
    </lineage>
</organism>
<evidence type="ECO:0000256" key="3">
    <source>
        <dbReference type="ARBA" id="ARBA00023242"/>
    </source>
</evidence>
<feature type="region of interest" description="Disordered" evidence="4">
    <location>
        <begin position="1"/>
        <end position="90"/>
    </location>
</feature>
<evidence type="ECO:0000313" key="7">
    <source>
        <dbReference type="Proteomes" id="UP000822688"/>
    </source>
</evidence>
<protein>
    <recommendedName>
        <fullName evidence="5">Tify domain-containing protein</fullName>
    </recommendedName>
</protein>
<feature type="compositionally biased region" description="Basic and acidic residues" evidence="4">
    <location>
        <begin position="155"/>
        <end position="165"/>
    </location>
</feature>
<feature type="region of interest" description="Disordered" evidence="4">
    <location>
        <begin position="781"/>
        <end position="872"/>
    </location>
</feature>
<accession>A0A8T0HI61</accession>
<feature type="compositionally biased region" description="Polar residues" evidence="4">
    <location>
        <begin position="409"/>
        <end position="439"/>
    </location>
</feature>
<gene>
    <name evidence="6" type="ORF">KC19_6G179900</name>
</gene>
<feature type="compositionally biased region" description="Low complexity" evidence="4">
    <location>
        <begin position="287"/>
        <end position="300"/>
    </location>
</feature>
<evidence type="ECO:0000256" key="2">
    <source>
        <dbReference type="ARBA" id="ARBA00006081"/>
    </source>
</evidence>
<sequence length="1089" mass="115131">MAGNADNHYAPASNESNPGGSWGAAPPIMHSWCLQSDEPASGSLQADSRDSKSRLANDADDDCGFDLNLGLSLGGGKSSKPKSREKEKEVLLDRDTFRDRDNFRAEIGDRRESVVSKDVNGEEPYHGGVMFKPFKTEQDEGNPNPNRVQHSFWQDLDRSGSEIQEKAVAPSFPPRQMQAPSPNQQATEPSRWAGENSVAEDSKMFAQHMWQALQGKAAQPEHQRVPLSPQDEASLIKELQGLPPQAVATAAAWARVVAQGGFPMQILEAIKDGVDPGMSRGMALQRSMSISKSHSSGPHSEVNPAASPPMSQQTAGPTADLERSDSDVSKNMQIVEEQHRQVAIIQQQEIVEQQRKRELQTQKRQEARRKRKALLEGQKSKKSSKKEEERPGSVGPGGSQGSRSGLDTPPSSLRRTSSLQPSSAMSKENSVSMGSSPPDSQEAGGVSSISAFRRPASTSWLHNWDGNNPQMAGMSAAPAKAKSEKDGRVDSGEQMVEIRRALERARDRGAKDRGEDSGGHVESSSEARKVGSPDVVQMQRMDLDSNAGARQVMNRQEGSNLGPPPGMMNSPVDPAWIQKIMEMQMMMPNFPQMQRRGEGGAERAAPMVEPEKVSKKGRASSQTSSGGTESSGGQDEKSANGVRVVHGDADALSSPAANSVAGEPRPNPPNAMMPSVSNAMAMANIAFPQGGGFPMMPGAFPFPLPGPPGGGPGGVPFSVPFPFPYLMQFAPNPTTAGDGNPEQRAHPNMPSPFQIALPAGFNPPFQIQTPEGAAAWPSAVVRPHATPPQSPPRSAAVKSSQSGLSRDDDKHGPRGAKGKEHARSRNSSPARDLPAQSLVKANSMGSGAFNRLRTTGVPANSSPLAPQFGISRSKSDAVALRREGSVGSAFAAPVEQQQQFPPPSNGQSNSPTENGPKGSTGAASVSRPEPVNSRGAPPAGEDAGPSGSGAPGNSHQPEHTAAQSTSGAEEVVRRPHPTGVWRQGSLPSFEGIAGQEASSLRPGVAPGVHFGGTGTPPDLPWVTCNGTISGVLYRVEKGQVRIVCACHGRHMTPAEFVQHAGCGEIPNPEKAIVVGPFTVMSQQPASAQA</sequence>
<dbReference type="GO" id="GO:0045892">
    <property type="term" value="P:negative regulation of DNA-templated transcription"/>
    <property type="evidence" value="ECO:0007669"/>
    <property type="project" value="TreeGrafter"/>
</dbReference>
<feature type="domain" description="Tify" evidence="5">
    <location>
        <begin position="1041"/>
        <end position="1072"/>
    </location>
</feature>
<feature type="region of interest" description="Disordered" evidence="4">
    <location>
        <begin position="113"/>
        <end position="198"/>
    </location>
</feature>
<keyword evidence="3" id="KW-0539">Nucleus</keyword>
<feature type="region of interest" description="Disordered" evidence="4">
    <location>
        <begin position="892"/>
        <end position="1016"/>
    </location>
</feature>
<dbReference type="Pfam" id="PF16135">
    <property type="entry name" value="TDBD"/>
    <property type="match status" value="1"/>
</dbReference>
<dbReference type="PANTHER" id="PTHR31413:SF12">
    <property type="entry name" value="AFP HOMOLOG 2"/>
    <property type="match status" value="1"/>
</dbReference>
<comment type="caution">
    <text evidence="6">The sequence shown here is derived from an EMBL/GenBank/DDBJ whole genome shotgun (WGS) entry which is preliminary data.</text>
</comment>
<name>A0A8T0HI61_CERPU</name>
<feature type="region of interest" description="Disordered" evidence="4">
    <location>
        <begin position="460"/>
        <end position="536"/>
    </location>
</feature>
<feature type="region of interest" description="Disordered" evidence="4">
    <location>
        <begin position="286"/>
        <end position="327"/>
    </location>
</feature>
<feature type="compositionally biased region" description="Basic and acidic residues" evidence="4">
    <location>
        <begin position="113"/>
        <end position="125"/>
    </location>
</feature>
<feature type="compositionally biased region" description="Low complexity" evidence="4">
    <location>
        <begin position="620"/>
        <end position="633"/>
    </location>
</feature>
<dbReference type="PANTHER" id="PTHR31413">
    <property type="entry name" value="AFP HOMOLOG 2"/>
    <property type="match status" value="1"/>
</dbReference>
<dbReference type="InterPro" id="IPR032308">
    <property type="entry name" value="TDBD"/>
</dbReference>
<evidence type="ECO:0000256" key="1">
    <source>
        <dbReference type="ARBA" id="ARBA00004123"/>
    </source>
</evidence>
<feature type="compositionally biased region" description="Polar residues" evidence="4">
    <location>
        <begin position="178"/>
        <end position="188"/>
    </location>
</feature>
<dbReference type="EMBL" id="CM026427">
    <property type="protein sequence ID" value="KAG0570677.1"/>
    <property type="molecule type" value="Genomic_DNA"/>
</dbReference>
<comment type="subcellular location">
    <subcellularLocation>
        <location evidence="1">Nucleus</location>
    </subcellularLocation>
</comment>
<proteinExistence type="inferred from homology"/>
<feature type="compositionally biased region" description="Basic and acidic residues" evidence="4">
    <location>
        <begin position="805"/>
        <end position="823"/>
    </location>
</feature>
<dbReference type="GO" id="GO:0005634">
    <property type="term" value="C:nucleus"/>
    <property type="evidence" value="ECO:0007669"/>
    <property type="project" value="UniProtKB-SubCell"/>
</dbReference>
<feature type="compositionally biased region" description="Polar residues" evidence="4">
    <location>
        <begin position="895"/>
        <end position="913"/>
    </location>
</feature>
<feature type="compositionally biased region" description="Basic and acidic residues" evidence="4">
    <location>
        <begin position="47"/>
        <end position="57"/>
    </location>
</feature>
<feature type="compositionally biased region" description="Polar residues" evidence="4">
    <location>
        <begin position="460"/>
        <end position="470"/>
    </location>
</feature>
<keyword evidence="7" id="KW-1185">Reference proteome</keyword>
<dbReference type="GO" id="GO:0007165">
    <property type="term" value="P:signal transduction"/>
    <property type="evidence" value="ECO:0007669"/>
    <property type="project" value="InterPro"/>
</dbReference>
<dbReference type="AlphaFoldDB" id="A0A8T0HI61"/>
<evidence type="ECO:0000256" key="4">
    <source>
        <dbReference type="SAM" id="MobiDB-lite"/>
    </source>
</evidence>
<feature type="region of interest" description="Disordered" evidence="4">
    <location>
        <begin position="731"/>
        <end position="751"/>
    </location>
</feature>
<evidence type="ECO:0000259" key="5">
    <source>
        <dbReference type="Pfam" id="PF16135"/>
    </source>
</evidence>
<reference evidence="6 7" key="1">
    <citation type="submission" date="2020-06" db="EMBL/GenBank/DDBJ databases">
        <title>WGS assembly of Ceratodon purpureus strain R40.</title>
        <authorList>
            <person name="Carey S.B."/>
            <person name="Jenkins J."/>
            <person name="Shu S."/>
            <person name="Lovell J.T."/>
            <person name="Sreedasyam A."/>
            <person name="Maumus F."/>
            <person name="Tiley G.P."/>
            <person name="Fernandez-Pozo N."/>
            <person name="Barry K."/>
            <person name="Chen C."/>
            <person name="Wang M."/>
            <person name="Lipzen A."/>
            <person name="Daum C."/>
            <person name="Saski C.A."/>
            <person name="Payton A.C."/>
            <person name="Mcbreen J.C."/>
            <person name="Conrad R.E."/>
            <person name="Kollar L.M."/>
            <person name="Olsson S."/>
            <person name="Huttunen S."/>
            <person name="Landis J.B."/>
            <person name="Wickett N.J."/>
            <person name="Johnson M.G."/>
            <person name="Rensing S.A."/>
            <person name="Grimwood J."/>
            <person name="Schmutz J."/>
            <person name="Mcdaniel S.F."/>
        </authorList>
    </citation>
    <scope>NUCLEOTIDE SEQUENCE [LARGE SCALE GENOMIC DNA]</scope>
    <source>
        <strain evidence="6 7">R40</strain>
    </source>
</reference>
<evidence type="ECO:0000313" key="6">
    <source>
        <dbReference type="EMBL" id="KAG0570677.1"/>
    </source>
</evidence>
<comment type="similarity">
    <text evidence="2">Belongs to the Ninja family.</text>
</comment>